<evidence type="ECO:0000313" key="3">
    <source>
        <dbReference type="EMBL" id="MCC2253737.1"/>
    </source>
</evidence>
<reference evidence="3 4" key="1">
    <citation type="submission" date="2021-10" db="EMBL/GenBank/DDBJ databases">
        <title>Anaerobic single-cell dispensing facilitates the cultivation of human gut bacteria.</title>
        <authorList>
            <person name="Afrizal A."/>
        </authorList>
    </citation>
    <scope>NUCLEOTIDE SEQUENCE [LARGE SCALE GENOMIC DNA]</scope>
    <source>
        <strain evidence="3 4">CLA-AA-H200</strain>
    </source>
</reference>
<name>A0ABS8FUK0_9FIRM</name>
<organism evidence="3 4">
    <name type="scientific">Ruminococcus turbiniformis</name>
    <dbReference type="NCBI Taxonomy" id="2881258"/>
    <lineage>
        <taxon>Bacteria</taxon>
        <taxon>Bacillati</taxon>
        <taxon>Bacillota</taxon>
        <taxon>Clostridia</taxon>
        <taxon>Eubacteriales</taxon>
        <taxon>Oscillospiraceae</taxon>
        <taxon>Ruminococcus</taxon>
    </lineage>
</organism>
<keyword evidence="4" id="KW-1185">Reference proteome</keyword>
<dbReference type="RefSeq" id="WP_227706882.1">
    <property type="nucleotide sequence ID" value="NZ_JAJEQX010000006.1"/>
</dbReference>
<proteinExistence type="predicted"/>
<evidence type="ECO:0000256" key="1">
    <source>
        <dbReference type="SAM" id="MobiDB-lite"/>
    </source>
</evidence>
<feature type="compositionally biased region" description="Basic and acidic residues" evidence="1">
    <location>
        <begin position="77"/>
        <end position="86"/>
    </location>
</feature>
<accession>A0ABS8FUK0</accession>
<protein>
    <submittedName>
        <fullName evidence="3">Uncharacterized protein</fullName>
    </submittedName>
</protein>
<dbReference type="EMBL" id="JAJEQX010000006">
    <property type="protein sequence ID" value="MCC2253737.1"/>
    <property type="molecule type" value="Genomic_DNA"/>
</dbReference>
<keyword evidence="2" id="KW-0472">Membrane</keyword>
<evidence type="ECO:0000313" key="4">
    <source>
        <dbReference type="Proteomes" id="UP001198151"/>
    </source>
</evidence>
<feature type="region of interest" description="Disordered" evidence="1">
    <location>
        <begin position="58"/>
        <end position="99"/>
    </location>
</feature>
<evidence type="ECO:0000256" key="2">
    <source>
        <dbReference type="SAM" id="Phobius"/>
    </source>
</evidence>
<feature type="transmembrane region" description="Helical" evidence="2">
    <location>
        <begin position="7"/>
        <end position="26"/>
    </location>
</feature>
<sequence>MKKLAKWFSIFAVIGAAIGLIVAYFFKNRSDSVDETESDLTEDEDFDLDADLQPAGREYVSLNRNSEEASAAEDETPEKADDKKDGGNSAAAENDTEDK</sequence>
<keyword evidence="2" id="KW-1133">Transmembrane helix</keyword>
<keyword evidence="2" id="KW-0812">Transmembrane</keyword>
<comment type="caution">
    <text evidence="3">The sequence shown here is derived from an EMBL/GenBank/DDBJ whole genome shotgun (WGS) entry which is preliminary data.</text>
</comment>
<gene>
    <name evidence="3" type="ORF">LKD70_04680</name>
</gene>
<dbReference type="Proteomes" id="UP001198151">
    <property type="component" value="Unassembled WGS sequence"/>
</dbReference>